<organism evidence="9 10">
    <name type="scientific">Promicromonospora kroppenstedtii</name>
    <dbReference type="NCBI Taxonomy" id="440482"/>
    <lineage>
        <taxon>Bacteria</taxon>
        <taxon>Bacillati</taxon>
        <taxon>Actinomycetota</taxon>
        <taxon>Actinomycetes</taxon>
        <taxon>Micrococcales</taxon>
        <taxon>Promicromonosporaceae</taxon>
        <taxon>Promicromonospora</taxon>
    </lineage>
</organism>
<dbReference type="Proteomes" id="UP001611580">
    <property type="component" value="Unassembled WGS sequence"/>
</dbReference>
<evidence type="ECO:0000256" key="5">
    <source>
        <dbReference type="ARBA" id="ARBA00022801"/>
    </source>
</evidence>
<evidence type="ECO:0000256" key="4">
    <source>
        <dbReference type="ARBA" id="ARBA00022729"/>
    </source>
</evidence>
<keyword evidence="4 8" id="KW-0732">Signal</keyword>
<feature type="signal peptide" evidence="8">
    <location>
        <begin position="1"/>
        <end position="26"/>
    </location>
</feature>
<evidence type="ECO:0000256" key="1">
    <source>
        <dbReference type="ARBA" id="ARBA00006249"/>
    </source>
</evidence>
<keyword evidence="2" id="KW-0719">Serine esterase</keyword>
<comment type="caution">
    <text evidence="9">The sequence shown here is derived from an EMBL/GenBank/DDBJ whole genome shotgun (WGS) entry which is preliminary data.</text>
</comment>
<evidence type="ECO:0000313" key="9">
    <source>
        <dbReference type="EMBL" id="MFI2486756.1"/>
    </source>
</evidence>
<keyword evidence="5 9" id="KW-0378">Hydrolase</keyword>
<evidence type="ECO:0000256" key="3">
    <source>
        <dbReference type="ARBA" id="ARBA00022723"/>
    </source>
</evidence>
<evidence type="ECO:0000256" key="2">
    <source>
        <dbReference type="ARBA" id="ARBA00022487"/>
    </source>
</evidence>
<dbReference type="RefSeq" id="WP_397402933.1">
    <property type="nucleotide sequence ID" value="NZ_JBIRYI010000004.1"/>
</dbReference>
<proteinExistence type="inferred from homology"/>
<keyword evidence="3" id="KW-0479">Metal-binding</keyword>
<keyword evidence="6" id="KW-0106">Calcium</keyword>
<name>A0ABW7XHF3_9MICO</name>
<dbReference type="InterPro" id="IPR011118">
    <property type="entry name" value="Tannase/feruloyl_esterase"/>
</dbReference>
<feature type="chain" id="PRO_5045223492" evidence="8">
    <location>
        <begin position="27"/>
        <end position="530"/>
    </location>
</feature>
<dbReference type="SUPFAM" id="SSF53474">
    <property type="entry name" value="alpha/beta-Hydrolases"/>
    <property type="match status" value="1"/>
</dbReference>
<dbReference type="GO" id="GO:0016787">
    <property type="term" value="F:hydrolase activity"/>
    <property type="evidence" value="ECO:0007669"/>
    <property type="project" value="UniProtKB-KW"/>
</dbReference>
<dbReference type="InterPro" id="IPR029058">
    <property type="entry name" value="AB_hydrolase_fold"/>
</dbReference>
<keyword evidence="10" id="KW-1185">Reference proteome</keyword>
<dbReference type="EMBL" id="JBIRYI010000004">
    <property type="protein sequence ID" value="MFI2486756.1"/>
    <property type="molecule type" value="Genomic_DNA"/>
</dbReference>
<evidence type="ECO:0000256" key="7">
    <source>
        <dbReference type="ARBA" id="ARBA00023157"/>
    </source>
</evidence>
<evidence type="ECO:0000256" key="8">
    <source>
        <dbReference type="SAM" id="SignalP"/>
    </source>
</evidence>
<keyword evidence="7" id="KW-1015">Disulfide bond</keyword>
<protein>
    <submittedName>
        <fullName evidence="9">Tannase/feruloyl esterase family alpha/beta hydrolase</fullName>
    </submittedName>
</protein>
<evidence type="ECO:0000256" key="6">
    <source>
        <dbReference type="ARBA" id="ARBA00022837"/>
    </source>
</evidence>
<accession>A0ABW7XHF3</accession>
<gene>
    <name evidence="9" type="ORF">ACH47X_07585</name>
</gene>
<dbReference type="PANTHER" id="PTHR33938">
    <property type="entry name" value="FERULOYL ESTERASE B-RELATED"/>
    <property type="match status" value="1"/>
</dbReference>
<dbReference type="PANTHER" id="PTHR33938:SF8">
    <property type="entry name" value="CARBOXYLIC ESTER HYDROLASE"/>
    <property type="match status" value="1"/>
</dbReference>
<reference evidence="9 10" key="1">
    <citation type="submission" date="2024-10" db="EMBL/GenBank/DDBJ databases">
        <title>The Natural Products Discovery Center: Release of the First 8490 Sequenced Strains for Exploring Actinobacteria Biosynthetic Diversity.</title>
        <authorList>
            <person name="Kalkreuter E."/>
            <person name="Kautsar S.A."/>
            <person name="Yang D."/>
            <person name="Bader C.D."/>
            <person name="Teijaro C.N."/>
            <person name="Fluegel L."/>
            <person name="Davis C.M."/>
            <person name="Simpson J.R."/>
            <person name="Lauterbach L."/>
            <person name="Steele A.D."/>
            <person name="Gui C."/>
            <person name="Meng S."/>
            <person name="Li G."/>
            <person name="Viehrig K."/>
            <person name="Ye F."/>
            <person name="Su P."/>
            <person name="Kiefer A.F."/>
            <person name="Nichols A."/>
            <person name="Cepeda A.J."/>
            <person name="Yan W."/>
            <person name="Fan B."/>
            <person name="Jiang Y."/>
            <person name="Adhikari A."/>
            <person name="Zheng C.-J."/>
            <person name="Schuster L."/>
            <person name="Cowan T.M."/>
            <person name="Smanski M.J."/>
            <person name="Chevrette M.G."/>
            <person name="De Carvalho L.P.S."/>
            <person name="Shen B."/>
        </authorList>
    </citation>
    <scope>NUCLEOTIDE SEQUENCE [LARGE SCALE GENOMIC DNA]</scope>
    <source>
        <strain evidence="9 10">NPDC019481</strain>
    </source>
</reference>
<comment type="similarity">
    <text evidence="1">Belongs to the tannase family.</text>
</comment>
<sequence>MNKLAIIMTALVSVSAAGLLPMAAPASGPAEGAHPASSACSAVPVSAPRGAHVESVTAQAYPAGTVTFPEATPPLQTPAPIPDVPARCEITVTLTHGRAGDHETVKVALPQDRAAWSGRFQATGGSAYLAGDLGATLVAAVKNGYAAAATDAGIGQSPADVSGWALTPDGRVNEPLLENFASRSVHDLAVVGKSVTKEFYGRKATYSYWNGCSTGGRQGYVAAQEYPTDFQGILAGAPAVSWDRFAVATLWPQVVFNEEDVAPAPCVLEAFNTAAVEACDTADGVRDGVIDDPRGCRWDPRELVGTRVDCDGATHTITPQLADAVRKIWQGPVSSSGRPLWYGPNKGAAFSWLANPGQPFVVADQWVRYFVAKDPGLDTTHLTYGQFDRLFATSQRDFHSVIGSDDPDLSAFARSGGKLLSWHGQADQLVPTQGTVDYREHVNRAMGGNARVDSFYRLFLPPGVEHCGIGTDPLGSLVEWVEQGHAPATLPAVVTDGDGNTVTREVCRYPQVTRRVGTDVRCVSGSASTR</sequence>
<dbReference type="Pfam" id="PF07519">
    <property type="entry name" value="Tannase"/>
    <property type="match status" value="1"/>
</dbReference>
<evidence type="ECO:0000313" key="10">
    <source>
        <dbReference type="Proteomes" id="UP001611580"/>
    </source>
</evidence>